<evidence type="ECO:0000313" key="1">
    <source>
        <dbReference type="EMBL" id="UPK91543.1"/>
    </source>
</evidence>
<organism evidence="1 2">
    <name type="scientific">Fusarium solani subsp. cucurbitae</name>
    <name type="common">Neocosmosporum cucurbitae</name>
    <dbReference type="NCBI Taxonomy" id="2747967"/>
    <lineage>
        <taxon>Eukaryota</taxon>
        <taxon>Fungi</taxon>
        <taxon>Dikarya</taxon>
        <taxon>Ascomycota</taxon>
        <taxon>Pezizomycotina</taxon>
        <taxon>Sordariomycetes</taxon>
        <taxon>Hypocreomycetidae</taxon>
        <taxon>Hypocreales</taxon>
        <taxon>Nectriaceae</taxon>
        <taxon>Fusarium</taxon>
        <taxon>Fusarium solani species complex</taxon>
    </lineage>
</organism>
<dbReference type="Proteomes" id="UP000830768">
    <property type="component" value="Chromosome 2"/>
</dbReference>
<protein>
    <submittedName>
        <fullName evidence="1">Uncharacterized protein</fullName>
    </submittedName>
</protein>
<keyword evidence="2" id="KW-1185">Reference proteome</keyword>
<evidence type="ECO:0000313" key="2">
    <source>
        <dbReference type="Proteomes" id="UP000830768"/>
    </source>
</evidence>
<gene>
    <name evidence="1" type="ORF">LCI18_002478</name>
</gene>
<proteinExistence type="predicted"/>
<accession>A0ACD3YRR3</accession>
<name>A0ACD3YRR3_FUSSC</name>
<dbReference type="EMBL" id="CP090031">
    <property type="protein sequence ID" value="UPK91543.1"/>
    <property type="molecule type" value="Genomic_DNA"/>
</dbReference>
<sequence>MLAALPYKGGDIIVKDYNRVLLEVIVKGGIKSGAADLLAKKMATLVMVLEESLLLKLVAPSRGRRIMEPVSKESNVVRGGWPKDGDNWMVPIAVRKRPNVVKGEWLQGGAVNADYDSHVHPLLTWFCFEHLQSTFDYRLLRNWVEVIAHIVELALAGPDEYKRCLEDIFRIQHDADQGGVAWEQLMAHALKLEHRIQGWRDQLARYDQPTECEQEEIMTGAEELLLLDRRHERKQRYPYHRRAQAERQAKPDAWGNFEK</sequence>
<reference evidence="1" key="1">
    <citation type="submission" date="2021-11" db="EMBL/GenBank/DDBJ databases">
        <title>Fusarium solani-melongenae Genome sequencing and assembly.</title>
        <authorList>
            <person name="Xie S."/>
            <person name="Huang L."/>
            <person name="Zhang X."/>
        </authorList>
    </citation>
    <scope>NUCLEOTIDE SEQUENCE</scope>
    <source>
        <strain evidence="1">CRI 24-3</strain>
    </source>
</reference>